<proteinExistence type="predicted"/>
<dbReference type="AlphaFoldDB" id="A0A0H5NZQ8"/>
<dbReference type="InterPro" id="IPR009351">
    <property type="entry name" value="AlkZ-like"/>
</dbReference>
<gene>
    <name evidence="1" type="ORF">ERS450000_01423</name>
</gene>
<organism evidence="1 2">
    <name type="scientific">Nocardia farcinica</name>
    <dbReference type="NCBI Taxonomy" id="37329"/>
    <lineage>
        <taxon>Bacteria</taxon>
        <taxon>Bacillati</taxon>
        <taxon>Actinomycetota</taxon>
        <taxon>Actinomycetes</taxon>
        <taxon>Mycobacteriales</taxon>
        <taxon>Nocardiaceae</taxon>
        <taxon>Nocardia</taxon>
    </lineage>
</organism>
<name>A0A0H5NZQ8_NOCFR</name>
<dbReference type="RefSeq" id="WP_060591395.1">
    <property type="nucleotide sequence ID" value="NZ_CP031418.1"/>
</dbReference>
<dbReference type="EMBL" id="LN868938">
    <property type="protein sequence ID" value="CRY75606.1"/>
    <property type="molecule type" value="Genomic_DNA"/>
</dbReference>
<sequence length="368" mass="38613">MRVTWEQVFAWRLRRQFVSGAGARSAVEVAERLVGVQAQVASSAELAVALRSAEPSTGAVAQALAAGTLVKTWAMRGTLHAMTPATAATVLPLIAAARTWEKPSWQKAFGASPADVAALAEAVGDVLADAALTRAELVDALLADARFHRLGTELNSGWGALLKPLAWQGVLCHGPAEGNRVTFTSPRRAVPGWTGPLAPEEAAPRAIAAYLGAYGPATPETFDAWLTRTSHRKTVVRSWFADMGAALVTVDVDGTPGALLAEHADDLAAAEPSAEVHLLGPFDQYVLGPGTAATELLPKAHRAQVSRTAGWIAPLVVVGGRIAGTWEFADDEVAVSMFDDAPLPKHLDAALDRVATATGRAALRVRRV</sequence>
<reference evidence="2" key="1">
    <citation type="submission" date="2015-03" db="EMBL/GenBank/DDBJ databases">
        <authorList>
            <consortium name="Pathogen Informatics"/>
        </authorList>
    </citation>
    <scope>NUCLEOTIDE SEQUENCE [LARGE SCALE GENOMIC DNA]</scope>
    <source>
        <strain evidence="2">NCTC11134</strain>
    </source>
</reference>
<protein>
    <submittedName>
        <fullName evidence="1">Protein of uncharacterized function (DUF1006)</fullName>
    </submittedName>
</protein>
<dbReference type="KEGG" id="nfr:ERS450000_01423"/>
<dbReference type="Pfam" id="PF06224">
    <property type="entry name" value="AlkZ-like"/>
    <property type="match status" value="1"/>
</dbReference>
<dbReference type="Proteomes" id="UP000057820">
    <property type="component" value="Chromosome 1"/>
</dbReference>
<dbReference type="PANTHER" id="PTHR38479">
    <property type="entry name" value="LMO0824 PROTEIN"/>
    <property type="match status" value="1"/>
</dbReference>
<evidence type="ECO:0000313" key="1">
    <source>
        <dbReference type="EMBL" id="CRY75606.1"/>
    </source>
</evidence>
<accession>A0A0H5NZQ8</accession>
<evidence type="ECO:0000313" key="2">
    <source>
        <dbReference type="Proteomes" id="UP000057820"/>
    </source>
</evidence>
<dbReference type="PANTHER" id="PTHR38479:SF2">
    <property type="entry name" value="WINGED HELIX DNA-BINDING DOMAIN-CONTAINING PROTEIN"/>
    <property type="match status" value="1"/>
</dbReference>